<dbReference type="InterPro" id="IPR052991">
    <property type="entry name" value="Non-func_TypeII_TA_Antitoxin"/>
</dbReference>
<reference evidence="2 3" key="1">
    <citation type="submission" date="2018-08" db="EMBL/GenBank/DDBJ databases">
        <title>Genomic Encyclopedia of Type Strains, Phase IV (KMG-IV): sequencing the most valuable type-strain genomes for metagenomic binning, comparative biology and taxonomic classification.</title>
        <authorList>
            <person name="Goeker M."/>
        </authorList>
    </citation>
    <scope>NUCLEOTIDE SEQUENCE [LARGE SCALE GENOMIC DNA]</scope>
    <source>
        <strain evidence="2 3">DSM 25527</strain>
    </source>
</reference>
<evidence type="ECO:0000259" key="1">
    <source>
        <dbReference type="Pfam" id="PF01402"/>
    </source>
</evidence>
<keyword evidence="3" id="KW-1185">Reference proteome</keyword>
<protein>
    <submittedName>
        <fullName evidence="2">Putative transcriptional regulator</fullName>
    </submittedName>
</protein>
<dbReference type="Proteomes" id="UP000266568">
    <property type="component" value="Unassembled WGS sequence"/>
</dbReference>
<dbReference type="InterPro" id="IPR002145">
    <property type="entry name" value="CopG"/>
</dbReference>
<dbReference type="Gene3D" id="1.20.5.780">
    <property type="entry name" value="Single helix bin"/>
    <property type="match status" value="1"/>
</dbReference>
<evidence type="ECO:0000313" key="2">
    <source>
        <dbReference type="EMBL" id="RIA44194.1"/>
    </source>
</evidence>
<organism evidence="2 3">
    <name type="scientific">Hephaestia caeni</name>
    <dbReference type="NCBI Taxonomy" id="645617"/>
    <lineage>
        <taxon>Bacteria</taxon>
        <taxon>Pseudomonadati</taxon>
        <taxon>Pseudomonadota</taxon>
        <taxon>Alphaproteobacteria</taxon>
        <taxon>Sphingomonadales</taxon>
        <taxon>Sphingomonadaceae</taxon>
        <taxon>Hephaestia</taxon>
    </lineage>
</organism>
<accession>A0A397PDF2</accession>
<dbReference type="OrthoDB" id="5298181at2"/>
<dbReference type="PANTHER" id="PTHR40688">
    <property type="match status" value="1"/>
</dbReference>
<name>A0A397PDF2_9SPHN</name>
<dbReference type="AlphaFoldDB" id="A0A397PDF2"/>
<dbReference type="RefSeq" id="WP_119035879.1">
    <property type="nucleotide sequence ID" value="NZ_QXDC01000003.1"/>
</dbReference>
<dbReference type="Pfam" id="PF01402">
    <property type="entry name" value="RHH_1"/>
    <property type="match status" value="1"/>
</dbReference>
<dbReference type="GO" id="GO:0006355">
    <property type="term" value="P:regulation of DNA-templated transcription"/>
    <property type="evidence" value="ECO:0007669"/>
    <property type="project" value="InterPro"/>
</dbReference>
<dbReference type="EMBL" id="QXDC01000003">
    <property type="protein sequence ID" value="RIA44194.1"/>
    <property type="molecule type" value="Genomic_DNA"/>
</dbReference>
<proteinExistence type="predicted"/>
<comment type="caution">
    <text evidence="2">The sequence shown here is derived from an EMBL/GenBank/DDBJ whole genome shotgun (WGS) entry which is preliminary data.</text>
</comment>
<evidence type="ECO:0000313" key="3">
    <source>
        <dbReference type="Proteomes" id="UP000266568"/>
    </source>
</evidence>
<gene>
    <name evidence="2" type="ORF">DFR49_2432</name>
</gene>
<dbReference type="InterPro" id="IPR010985">
    <property type="entry name" value="Ribbon_hlx_hlx"/>
</dbReference>
<sequence>MSKTSVITARVDTDTLALVDRIAAAQGRSRSWFAAEAVRRMAEEEAAFLAFVQAGIDSADRGELIPQEEVFAHLRARRMKRHAA</sequence>
<feature type="domain" description="Ribbon-helix-helix protein CopG" evidence="1">
    <location>
        <begin position="6"/>
        <end position="39"/>
    </location>
</feature>
<dbReference type="PANTHER" id="PTHR40688:SF2">
    <property type="entry name" value="RIBBON-HELIX-HELIX PROTEIN COPG DOMAIN-CONTAINING PROTEIN"/>
    <property type="match status" value="1"/>
</dbReference>
<dbReference type="SUPFAM" id="SSF47598">
    <property type="entry name" value="Ribbon-helix-helix"/>
    <property type="match status" value="1"/>
</dbReference>